<reference evidence="2" key="2">
    <citation type="journal article" date="2016" name="Sci. Rep.">
        <title>Dictyocaulus viviparus genome, variome and transcriptome elucidate lungworm biology and support future intervention.</title>
        <authorList>
            <person name="McNulty S.N."/>
            <person name="Strube C."/>
            <person name="Rosa B.A."/>
            <person name="Martin J.C."/>
            <person name="Tyagi R."/>
            <person name="Choi Y.J."/>
            <person name="Wang Q."/>
            <person name="Hallsworth Pepin K."/>
            <person name="Zhang X."/>
            <person name="Ozersky P."/>
            <person name="Wilson R.K."/>
            <person name="Sternberg P.W."/>
            <person name="Gasser R.B."/>
            <person name="Mitreva M."/>
        </authorList>
    </citation>
    <scope>NUCLEOTIDE SEQUENCE [LARGE SCALE GENOMIC DNA]</scope>
    <source>
        <strain evidence="2">HannoverDv2000</strain>
    </source>
</reference>
<dbReference type="AlphaFoldDB" id="A0A0D8XTN8"/>
<dbReference type="Proteomes" id="UP000053766">
    <property type="component" value="Unassembled WGS sequence"/>
</dbReference>
<gene>
    <name evidence="1" type="ORF">DICVIV_06790</name>
</gene>
<name>A0A0D8XTN8_DICVI</name>
<reference evidence="1 2" key="1">
    <citation type="submission" date="2013-11" db="EMBL/GenBank/DDBJ databases">
        <title>Draft genome of the bovine lungworm Dictyocaulus viviparus.</title>
        <authorList>
            <person name="Mitreva M."/>
        </authorList>
    </citation>
    <scope>NUCLEOTIDE SEQUENCE [LARGE SCALE GENOMIC DNA]</scope>
    <source>
        <strain evidence="1 2">HannoverDv2000</strain>
    </source>
</reference>
<proteinExistence type="predicted"/>
<evidence type="ECO:0000313" key="2">
    <source>
        <dbReference type="Proteomes" id="UP000053766"/>
    </source>
</evidence>
<accession>A0A0D8XTN8</accession>
<sequence>MVEFKAYNFLRTTKSLCLFCAALYTRYSNGFLPSNLLVLMYGCEDFDWYHTRGRKFTLIILGFDDIIVYGWKW</sequence>
<protein>
    <submittedName>
        <fullName evidence="1">Uncharacterized protein</fullName>
    </submittedName>
</protein>
<evidence type="ECO:0000313" key="1">
    <source>
        <dbReference type="EMBL" id="KJH47139.1"/>
    </source>
</evidence>
<keyword evidence="2" id="KW-1185">Reference proteome</keyword>
<organism evidence="1 2">
    <name type="scientific">Dictyocaulus viviparus</name>
    <name type="common">Bovine lungworm</name>
    <dbReference type="NCBI Taxonomy" id="29172"/>
    <lineage>
        <taxon>Eukaryota</taxon>
        <taxon>Metazoa</taxon>
        <taxon>Ecdysozoa</taxon>
        <taxon>Nematoda</taxon>
        <taxon>Chromadorea</taxon>
        <taxon>Rhabditida</taxon>
        <taxon>Rhabditina</taxon>
        <taxon>Rhabditomorpha</taxon>
        <taxon>Strongyloidea</taxon>
        <taxon>Metastrongylidae</taxon>
        <taxon>Dictyocaulus</taxon>
    </lineage>
</organism>
<dbReference type="EMBL" id="KN716319">
    <property type="protein sequence ID" value="KJH47139.1"/>
    <property type="molecule type" value="Genomic_DNA"/>
</dbReference>